<protein>
    <submittedName>
        <fullName evidence="8">Coenzyme A disulfide reductase</fullName>
        <ecNumber evidence="8">1.8.1.14</ecNumber>
    </submittedName>
</protein>
<dbReference type="SUPFAM" id="SSF55424">
    <property type="entry name" value="FAD/NAD-linked reductases, dimerisation (C-terminal) domain"/>
    <property type="match status" value="1"/>
</dbReference>
<dbReference type="PANTHER" id="PTHR43429:SF1">
    <property type="entry name" value="NAD(P)H SULFUR OXIDOREDUCTASE (COA-DEPENDENT)"/>
    <property type="match status" value="1"/>
</dbReference>
<accession>A0ABY6HLF1</accession>
<dbReference type="InterPro" id="IPR016156">
    <property type="entry name" value="FAD/NAD-linked_Rdtase_dimer_sf"/>
</dbReference>
<comment type="cofactor">
    <cofactor evidence="1">
        <name>FAD</name>
        <dbReference type="ChEBI" id="CHEBI:57692"/>
    </cofactor>
</comment>
<dbReference type="PRINTS" id="PR00368">
    <property type="entry name" value="FADPNR"/>
</dbReference>
<dbReference type="EC" id="1.8.1.14" evidence="8"/>
<keyword evidence="4" id="KW-0274">FAD</keyword>
<gene>
    <name evidence="8" type="ORF">NEF87_000623</name>
</gene>
<evidence type="ECO:0000256" key="3">
    <source>
        <dbReference type="ARBA" id="ARBA00022630"/>
    </source>
</evidence>
<evidence type="ECO:0000256" key="2">
    <source>
        <dbReference type="ARBA" id="ARBA00009130"/>
    </source>
</evidence>
<dbReference type="PROSITE" id="PS01148">
    <property type="entry name" value="UPF0033"/>
    <property type="match status" value="1"/>
</dbReference>
<dbReference type="InterPro" id="IPR027396">
    <property type="entry name" value="DsrEFH-like"/>
</dbReference>
<dbReference type="Pfam" id="PF01206">
    <property type="entry name" value="TusA"/>
    <property type="match status" value="1"/>
</dbReference>
<sequence length="826" mass="90447">MSAKKVIIIGGVAGGASCAVRLRRLDEHANIVLLERGNHISFANCGLPYYIGGVIKDESKLLVETPEKMHASFNIDVRIKSEALKINRETKTVEIHDISNNNIYTESYDKLVLSPGASPFRPPIPGINLSKIFTLRNIPDTDAIKNYVDQNHPQHAVVVGGGFIGLEMAENLAERGIKVTVNELADQVMAPLDYEMAAYVHQHLKSHEIELYLNDGVKSFEELDKDIIIVTLNSGTKIRTNMVIFGIGVKPENKLAKEADLDLGERGGIKVNEKLETNDPDIYAIGDAIEVIDFVNKNSVLIPLAGPANKQGRIVANNIAGKEEKFFGTQGTSIAKIFDLTIATTGNNEKTLIRYGIPYLKSFTQNSSHAGYYPGAIPMAMKLIFTPDTGKILGAQIVGYDGVDKRIDVLATALRANMTVFDLEQLELAYAPPYSSAKDPVNIAGFVASNILKGDMEVIFWDEIAKIDPKKSILLDIRTNLETKLGKLPNSLHIPLDNLRERIKEIPMGKELIVYCQAGQRGYYAARILMQHGFKVKNLSGGYKAYKIVTEKQSNEDVFADLGIKTDDVIHAVPTQEYSDNDITAAIEIDACGLACPGPIMKVADGMNSLNAGEVLKISSTDPGFFSDVKVWAKTTNNTIMNITREKREIIALIKKNKPEKASTANIGSLPTGKNLIVFSADLDKAIAAFIIANGAAAMGREVNIFFTFWGLNILRKPKKVKVKKNFIERVFGKMMPRGADKLEISQMKMLGMGTKMIKGIMKKHNISSLHELMQSALANGVKLVACQMTMDLMGIKEEELIDGVSLGGVATMLGASDDSNMSLFI</sequence>
<dbReference type="InterPro" id="IPR032836">
    <property type="entry name" value="DsrE2-like"/>
</dbReference>
<dbReference type="SUPFAM" id="SSF75169">
    <property type="entry name" value="DsrEFH-like"/>
    <property type="match status" value="1"/>
</dbReference>
<dbReference type="InterPro" id="IPR001763">
    <property type="entry name" value="Rhodanese-like_dom"/>
</dbReference>
<dbReference type="Gene3D" id="3.50.50.60">
    <property type="entry name" value="FAD/NAD(P)-binding domain"/>
    <property type="match status" value="2"/>
</dbReference>
<dbReference type="InterPro" id="IPR001455">
    <property type="entry name" value="TusA-like"/>
</dbReference>
<dbReference type="NCBIfam" id="NF010037">
    <property type="entry name" value="PRK13512.1"/>
    <property type="match status" value="1"/>
</dbReference>
<dbReference type="EMBL" id="CP104013">
    <property type="protein sequence ID" value="UYP44338.1"/>
    <property type="molecule type" value="Genomic_DNA"/>
</dbReference>
<dbReference type="SUPFAM" id="SSF64307">
    <property type="entry name" value="SirA-like"/>
    <property type="match status" value="1"/>
</dbReference>
<evidence type="ECO:0000256" key="6">
    <source>
        <dbReference type="ARBA" id="ARBA00023284"/>
    </source>
</evidence>
<dbReference type="Pfam" id="PF00581">
    <property type="entry name" value="Rhodanese"/>
    <property type="match status" value="1"/>
</dbReference>
<dbReference type="Gene3D" id="3.40.1260.10">
    <property type="entry name" value="DsrEFH-like"/>
    <property type="match status" value="1"/>
</dbReference>
<dbReference type="PROSITE" id="PS51257">
    <property type="entry name" value="PROKAR_LIPOPROTEIN"/>
    <property type="match status" value="1"/>
</dbReference>
<reference evidence="8" key="1">
    <citation type="submission" date="2022-09" db="EMBL/GenBank/DDBJ databases">
        <title>Actin cytoskeleton and complex cell architecture in an #Asgard archaeon.</title>
        <authorList>
            <person name="Ponce Toledo R.I."/>
            <person name="Schleper C."/>
            <person name="Rodrigues Oliveira T."/>
            <person name="Wollweber F."/>
            <person name="Xu J."/>
            <person name="Rittmann S."/>
            <person name="Klingl A."/>
            <person name="Pilhofer M."/>
        </authorList>
    </citation>
    <scope>NUCLEOTIDE SEQUENCE</scope>
    <source>
        <strain evidence="8">B-35</strain>
    </source>
</reference>
<dbReference type="InterPro" id="IPR004099">
    <property type="entry name" value="Pyr_nucl-diS_OxRdtase_dimer"/>
</dbReference>
<dbReference type="GO" id="GO:0050451">
    <property type="term" value="F:CoA-disulfide reductase (NADPH) activity"/>
    <property type="evidence" value="ECO:0007669"/>
    <property type="project" value="UniProtKB-EC"/>
</dbReference>
<dbReference type="SMART" id="SM00450">
    <property type="entry name" value="RHOD"/>
    <property type="match status" value="1"/>
</dbReference>
<dbReference type="Gene3D" id="3.40.250.10">
    <property type="entry name" value="Rhodanese-like domain"/>
    <property type="match status" value="1"/>
</dbReference>
<dbReference type="SUPFAM" id="SSF51905">
    <property type="entry name" value="FAD/NAD(P)-binding domain"/>
    <property type="match status" value="2"/>
</dbReference>
<dbReference type="Pfam" id="PF02852">
    <property type="entry name" value="Pyr_redox_dim"/>
    <property type="match status" value="1"/>
</dbReference>
<dbReference type="Pfam" id="PF13686">
    <property type="entry name" value="DrsE_2"/>
    <property type="match status" value="1"/>
</dbReference>
<evidence type="ECO:0000256" key="1">
    <source>
        <dbReference type="ARBA" id="ARBA00001974"/>
    </source>
</evidence>
<dbReference type="Pfam" id="PF07992">
    <property type="entry name" value="Pyr_redox_2"/>
    <property type="match status" value="1"/>
</dbReference>
<feature type="domain" description="Rhodanese" evidence="7">
    <location>
        <begin position="468"/>
        <end position="551"/>
    </location>
</feature>
<keyword evidence="9" id="KW-1185">Reference proteome</keyword>
<dbReference type="SUPFAM" id="SSF52821">
    <property type="entry name" value="Rhodanese/Cell cycle control phosphatase"/>
    <property type="match status" value="1"/>
</dbReference>
<dbReference type="InterPro" id="IPR036873">
    <property type="entry name" value="Rhodanese-like_dom_sf"/>
</dbReference>
<organism evidence="8 9">
    <name type="scientific">Candidatus Lokiarchaeum ossiferum</name>
    <dbReference type="NCBI Taxonomy" id="2951803"/>
    <lineage>
        <taxon>Archaea</taxon>
        <taxon>Promethearchaeati</taxon>
        <taxon>Promethearchaeota</taxon>
        <taxon>Promethearchaeia</taxon>
        <taxon>Promethearchaeales</taxon>
        <taxon>Promethearchaeaceae</taxon>
        <taxon>Candidatus Lokiarchaeum</taxon>
    </lineage>
</organism>
<dbReference type="InterPro" id="IPR036188">
    <property type="entry name" value="FAD/NAD-bd_sf"/>
</dbReference>
<keyword evidence="5 8" id="KW-0560">Oxidoreductase</keyword>
<evidence type="ECO:0000256" key="5">
    <source>
        <dbReference type="ARBA" id="ARBA00023002"/>
    </source>
</evidence>
<dbReference type="InterPro" id="IPR050260">
    <property type="entry name" value="FAD-bd_OxRdtase"/>
</dbReference>
<keyword evidence="3" id="KW-0285">Flavoprotein</keyword>
<evidence type="ECO:0000313" key="9">
    <source>
        <dbReference type="Proteomes" id="UP001208689"/>
    </source>
</evidence>
<dbReference type="InterPro" id="IPR036868">
    <property type="entry name" value="TusA-like_sf"/>
</dbReference>
<comment type="similarity">
    <text evidence="2">Belongs to the class-III pyridine nucleotide-disulfide oxidoreductase family.</text>
</comment>
<dbReference type="Gene3D" id="3.30.110.40">
    <property type="entry name" value="TusA-like domain"/>
    <property type="match status" value="1"/>
</dbReference>
<dbReference type="PANTHER" id="PTHR43429">
    <property type="entry name" value="PYRIDINE NUCLEOTIDE-DISULFIDE OXIDOREDUCTASE DOMAIN-CONTAINING"/>
    <property type="match status" value="1"/>
</dbReference>
<evidence type="ECO:0000313" key="8">
    <source>
        <dbReference type="EMBL" id="UYP44338.1"/>
    </source>
</evidence>
<dbReference type="CDD" id="cd01524">
    <property type="entry name" value="RHOD_Pyr_redox"/>
    <property type="match status" value="1"/>
</dbReference>
<dbReference type="PROSITE" id="PS50206">
    <property type="entry name" value="RHODANESE_3"/>
    <property type="match status" value="1"/>
</dbReference>
<keyword evidence="6" id="KW-0676">Redox-active center</keyword>
<proteinExistence type="inferred from homology"/>
<dbReference type="InterPro" id="IPR023753">
    <property type="entry name" value="FAD/NAD-binding_dom"/>
</dbReference>
<dbReference type="Proteomes" id="UP001208689">
    <property type="component" value="Chromosome"/>
</dbReference>
<evidence type="ECO:0000259" key="7">
    <source>
        <dbReference type="PROSITE" id="PS50206"/>
    </source>
</evidence>
<evidence type="ECO:0000256" key="4">
    <source>
        <dbReference type="ARBA" id="ARBA00022827"/>
    </source>
</evidence>
<name>A0ABY6HLF1_9ARCH</name>
<dbReference type="PRINTS" id="PR00411">
    <property type="entry name" value="PNDRDTASEI"/>
</dbReference>